<feature type="compositionally biased region" description="Basic and acidic residues" evidence="1">
    <location>
        <begin position="88"/>
        <end position="157"/>
    </location>
</feature>
<feature type="region of interest" description="Disordered" evidence="1">
    <location>
        <begin position="265"/>
        <end position="334"/>
    </location>
</feature>
<evidence type="ECO:0000313" key="4">
    <source>
        <dbReference type="Proteomes" id="UP000015101"/>
    </source>
</evidence>
<dbReference type="EMBL" id="AMQM01001979">
    <property type="status" value="NOT_ANNOTATED_CDS"/>
    <property type="molecule type" value="Genomic_DNA"/>
</dbReference>
<accession>T1FR84</accession>
<dbReference type="EnsemblMetazoa" id="HelroT189653">
    <property type="protein sequence ID" value="HelroP189653"/>
    <property type="gene ID" value="HelroG189653"/>
</dbReference>
<dbReference type="HOGENOM" id="CLU_832301_0_0_1"/>
<reference evidence="3" key="3">
    <citation type="submission" date="2015-06" db="UniProtKB">
        <authorList>
            <consortium name="EnsemblMetazoa"/>
        </authorList>
    </citation>
    <scope>IDENTIFICATION</scope>
</reference>
<keyword evidence="4" id="KW-1185">Reference proteome</keyword>
<organism evidence="3 4">
    <name type="scientific">Helobdella robusta</name>
    <name type="common">Californian leech</name>
    <dbReference type="NCBI Taxonomy" id="6412"/>
    <lineage>
        <taxon>Eukaryota</taxon>
        <taxon>Metazoa</taxon>
        <taxon>Spiralia</taxon>
        <taxon>Lophotrochozoa</taxon>
        <taxon>Annelida</taxon>
        <taxon>Clitellata</taxon>
        <taxon>Hirudinea</taxon>
        <taxon>Rhynchobdellida</taxon>
        <taxon>Glossiphoniidae</taxon>
        <taxon>Helobdella</taxon>
    </lineage>
</organism>
<dbReference type="GeneID" id="20211331"/>
<proteinExistence type="predicted"/>
<reference evidence="4" key="1">
    <citation type="submission" date="2012-12" db="EMBL/GenBank/DDBJ databases">
        <authorList>
            <person name="Hellsten U."/>
            <person name="Grimwood J."/>
            <person name="Chapman J.A."/>
            <person name="Shapiro H."/>
            <person name="Aerts A."/>
            <person name="Otillar R.P."/>
            <person name="Terry A.Y."/>
            <person name="Boore J.L."/>
            <person name="Simakov O."/>
            <person name="Marletaz F."/>
            <person name="Cho S.-J."/>
            <person name="Edsinger-Gonzales E."/>
            <person name="Havlak P."/>
            <person name="Kuo D.-H."/>
            <person name="Larsson T."/>
            <person name="Lv J."/>
            <person name="Arendt D."/>
            <person name="Savage R."/>
            <person name="Osoegawa K."/>
            <person name="de Jong P."/>
            <person name="Lindberg D.R."/>
            <person name="Seaver E.C."/>
            <person name="Weisblat D.A."/>
            <person name="Putnam N.H."/>
            <person name="Grigoriev I.V."/>
            <person name="Rokhsar D.S."/>
        </authorList>
    </citation>
    <scope>NUCLEOTIDE SEQUENCE</scope>
</reference>
<dbReference type="CTD" id="20211331"/>
<evidence type="ECO:0000313" key="3">
    <source>
        <dbReference type="EnsemblMetazoa" id="HelroP189653"/>
    </source>
</evidence>
<dbReference type="KEGG" id="hro:HELRODRAFT_189653"/>
<dbReference type="EMBL" id="KB097639">
    <property type="protein sequence ID" value="ESN93025.1"/>
    <property type="molecule type" value="Genomic_DNA"/>
</dbReference>
<feature type="compositionally biased region" description="Basic and acidic residues" evidence="1">
    <location>
        <begin position="276"/>
        <end position="286"/>
    </location>
</feature>
<dbReference type="RefSeq" id="XP_009029289.1">
    <property type="nucleotide sequence ID" value="XM_009031041.1"/>
</dbReference>
<sequence>MASNYLPEDDDDFLALVDELLSYAARIERLEKTVKVEEADEDEAAEAANEDKPAKYNTAAIKDTSAKNSTAAKSNTAAKDNIAAKDSTATKESKNAKDNTASKKSKEATDDTESKESKEATDNTATKEVKEAKDDTESKKSEEATDKTATKESKEATDNIVAAAAVPVQNIDPNAGDQRSKFNKLLDYHKETKEKLKDLKKIIDRYTHRETDMQGVKIQGDAHTLSAFCYTLLENNHKLEHHLKEFHSNFIALIRKVAEMRRKFLRTSNQKTTGRVRPERLAERLGKMSLTADDSKKSPSKSAGNVEATSAASSDTERDRGNVLSPGKGRPKKR</sequence>
<name>T1FR84_HELRO</name>
<feature type="compositionally biased region" description="Polar residues" evidence="1">
    <location>
        <begin position="66"/>
        <end position="78"/>
    </location>
</feature>
<protein>
    <submittedName>
        <fullName evidence="2 3">Uncharacterized protein</fullName>
    </submittedName>
</protein>
<gene>
    <name evidence="3" type="primary">20211331</name>
    <name evidence="2" type="ORF">HELRODRAFT_189653</name>
</gene>
<dbReference type="AlphaFoldDB" id="T1FR84"/>
<dbReference type="Proteomes" id="UP000015101">
    <property type="component" value="Unassembled WGS sequence"/>
</dbReference>
<evidence type="ECO:0000313" key="2">
    <source>
        <dbReference type="EMBL" id="ESN93025.1"/>
    </source>
</evidence>
<reference evidence="2 4" key="2">
    <citation type="journal article" date="2013" name="Nature">
        <title>Insights into bilaterian evolution from three spiralian genomes.</title>
        <authorList>
            <person name="Simakov O."/>
            <person name="Marletaz F."/>
            <person name="Cho S.J."/>
            <person name="Edsinger-Gonzales E."/>
            <person name="Havlak P."/>
            <person name="Hellsten U."/>
            <person name="Kuo D.H."/>
            <person name="Larsson T."/>
            <person name="Lv J."/>
            <person name="Arendt D."/>
            <person name="Savage R."/>
            <person name="Osoegawa K."/>
            <person name="de Jong P."/>
            <person name="Grimwood J."/>
            <person name="Chapman J.A."/>
            <person name="Shapiro H."/>
            <person name="Aerts A."/>
            <person name="Otillar R.P."/>
            <person name="Terry A.Y."/>
            <person name="Boore J.L."/>
            <person name="Grigoriev I.V."/>
            <person name="Lindberg D.R."/>
            <person name="Seaver E.C."/>
            <person name="Weisblat D.A."/>
            <person name="Putnam N.H."/>
            <person name="Rokhsar D.S."/>
        </authorList>
    </citation>
    <scope>NUCLEOTIDE SEQUENCE</scope>
</reference>
<dbReference type="InParanoid" id="T1FR84"/>
<feature type="region of interest" description="Disordered" evidence="1">
    <location>
        <begin position="38"/>
        <end position="158"/>
    </location>
</feature>
<evidence type="ECO:0000256" key="1">
    <source>
        <dbReference type="SAM" id="MobiDB-lite"/>
    </source>
</evidence>